<keyword evidence="9" id="KW-1185">Reference proteome</keyword>
<dbReference type="GO" id="GO:0032259">
    <property type="term" value="P:methylation"/>
    <property type="evidence" value="ECO:0007669"/>
    <property type="project" value="UniProtKB-KW"/>
</dbReference>
<dbReference type="GO" id="GO:0006779">
    <property type="term" value="P:porphyrin-containing compound biosynthetic process"/>
    <property type="evidence" value="ECO:0007669"/>
    <property type="project" value="InterPro"/>
</dbReference>
<evidence type="ECO:0000256" key="2">
    <source>
        <dbReference type="ARBA" id="ARBA00022603"/>
    </source>
</evidence>
<dbReference type="Proteomes" id="UP001206983">
    <property type="component" value="Unassembled WGS sequence"/>
</dbReference>
<evidence type="ECO:0000313" key="8">
    <source>
        <dbReference type="EMBL" id="MCQ6962191.1"/>
    </source>
</evidence>
<sequence length="336" mass="35947">MNMKERFIKALKGEEVDKVPVVSVTQTAIVELMDKTGAAWPEAHTDAQKMADLAMATYTECGLEGVRAPYDLTVLAEAMGCTINMGTKNRQPSVTDHPYPKGLEGAAMPENLLAQGRIPVVLEAMKILREKAGNDFPVIAGMEGPVTLASDLASVKKFMKWSIKDQESFQQMLDFACDACIQYANALVEAGADVISVPDPVASPDLLAPETFNTILKPVLQRFADGVNAPMILHICGDVSPILEGMADCHFESISIEEKVKDLKGAKAKVAGKVTICGNISSPFTLLAGDEAKVKADSRKALEDGIDVLAPGCGIAPDTKCSNLRAMVAARDEYFA</sequence>
<dbReference type="RefSeq" id="WP_256621960.1">
    <property type="nucleotide sequence ID" value="NZ_JTEO01000002.1"/>
</dbReference>
<gene>
    <name evidence="8" type="ORF">PV02_03405</name>
</gene>
<evidence type="ECO:0000256" key="1">
    <source>
        <dbReference type="ARBA" id="ARBA00001947"/>
    </source>
</evidence>
<keyword evidence="2 8" id="KW-0489">Methyltransferase</keyword>
<reference evidence="8 9" key="1">
    <citation type="journal article" date="2011" name="Appl. Environ. Microbiol.">
        <title>Methanogenic archaea isolated from Taiwan's Chelungpu fault.</title>
        <authorList>
            <person name="Wu S.Y."/>
            <person name="Lai M.C."/>
        </authorList>
    </citation>
    <scope>NUCLEOTIDE SEQUENCE [LARGE SCALE GENOMIC DNA]</scope>
    <source>
        <strain evidence="8 9">St545Mb</strain>
    </source>
</reference>
<keyword evidence="3" id="KW-0808">Transferase</keyword>
<evidence type="ECO:0000313" key="9">
    <source>
        <dbReference type="Proteomes" id="UP001206983"/>
    </source>
</evidence>
<keyword evidence="5" id="KW-0862">Zinc</keyword>
<protein>
    <submittedName>
        <fullName evidence="8">Methylcobamide:CoM methyltransferase</fullName>
    </submittedName>
</protein>
<keyword evidence="6" id="KW-0484">Methanogenesis</keyword>
<dbReference type="PANTHER" id="PTHR47099:SF1">
    <property type="entry name" value="METHYLCOBAMIDE:COM METHYLTRANSFERASE MTBA"/>
    <property type="match status" value="1"/>
</dbReference>
<comment type="cofactor">
    <cofactor evidence="1">
        <name>Zn(2+)</name>
        <dbReference type="ChEBI" id="CHEBI:29105"/>
    </cofactor>
</comment>
<name>A0AAE3H923_9EURY</name>
<evidence type="ECO:0000259" key="7">
    <source>
        <dbReference type="Pfam" id="PF01208"/>
    </source>
</evidence>
<dbReference type="Gene3D" id="3.20.20.210">
    <property type="match status" value="1"/>
</dbReference>
<evidence type="ECO:0000256" key="4">
    <source>
        <dbReference type="ARBA" id="ARBA00022723"/>
    </source>
</evidence>
<dbReference type="CDD" id="cd03307">
    <property type="entry name" value="Mta_CmuA_like"/>
    <property type="match status" value="1"/>
</dbReference>
<dbReference type="GO" id="GO:0006730">
    <property type="term" value="P:one-carbon metabolic process"/>
    <property type="evidence" value="ECO:0007669"/>
    <property type="project" value="InterPro"/>
</dbReference>
<keyword evidence="4" id="KW-0479">Metal-binding</keyword>
<dbReference type="GO" id="GO:0046872">
    <property type="term" value="F:metal ion binding"/>
    <property type="evidence" value="ECO:0007669"/>
    <property type="project" value="UniProtKB-KW"/>
</dbReference>
<dbReference type="InterPro" id="IPR052024">
    <property type="entry name" value="Methanogen_methyltrans"/>
</dbReference>
<dbReference type="GO" id="GO:0004853">
    <property type="term" value="F:uroporphyrinogen decarboxylase activity"/>
    <property type="evidence" value="ECO:0007669"/>
    <property type="project" value="InterPro"/>
</dbReference>
<dbReference type="InterPro" id="IPR038071">
    <property type="entry name" value="UROD/MetE-like_sf"/>
</dbReference>
<dbReference type="AlphaFoldDB" id="A0AAE3H923"/>
<dbReference type="PANTHER" id="PTHR47099">
    <property type="entry name" value="METHYLCOBAMIDE:COM METHYLTRANSFERASE MTBA"/>
    <property type="match status" value="1"/>
</dbReference>
<dbReference type="InterPro" id="IPR006360">
    <property type="entry name" value="Mtase_MtaA_CmuA"/>
</dbReference>
<dbReference type="GO" id="GO:0008168">
    <property type="term" value="F:methyltransferase activity"/>
    <property type="evidence" value="ECO:0007669"/>
    <property type="project" value="UniProtKB-KW"/>
</dbReference>
<feature type="domain" description="Uroporphyrinogen decarboxylase (URO-D)" evidence="7">
    <location>
        <begin position="4"/>
        <end position="334"/>
    </location>
</feature>
<dbReference type="InterPro" id="IPR000257">
    <property type="entry name" value="Uroporphyrinogen_deCOase"/>
</dbReference>
<accession>A0AAE3H923</accession>
<evidence type="ECO:0000256" key="6">
    <source>
        <dbReference type="ARBA" id="ARBA00022994"/>
    </source>
</evidence>
<evidence type="ECO:0000256" key="5">
    <source>
        <dbReference type="ARBA" id="ARBA00022833"/>
    </source>
</evidence>
<evidence type="ECO:0000256" key="3">
    <source>
        <dbReference type="ARBA" id="ARBA00022679"/>
    </source>
</evidence>
<dbReference type="GO" id="GO:0015948">
    <property type="term" value="P:methanogenesis"/>
    <property type="evidence" value="ECO:0007669"/>
    <property type="project" value="UniProtKB-KW"/>
</dbReference>
<dbReference type="Pfam" id="PF01208">
    <property type="entry name" value="URO-D"/>
    <property type="match status" value="1"/>
</dbReference>
<proteinExistence type="predicted"/>
<comment type="caution">
    <text evidence="8">The sequence shown here is derived from an EMBL/GenBank/DDBJ whole genome shotgun (WGS) entry which is preliminary data.</text>
</comment>
<dbReference type="SUPFAM" id="SSF51726">
    <property type="entry name" value="UROD/MetE-like"/>
    <property type="match status" value="1"/>
</dbReference>
<dbReference type="NCBIfam" id="NF040654">
    <property type="entry name" value="MtaA_Meth"/>
    <property type="match status" value="1"/>
</dbReference>
<dbReference type="EMBL" id="JTEO01000002">
    <property type="protein sequence ID" value="MCQ6962191.1"/>
    <property type="molecule type" value="Genomic_DNA"/>
</dbReference>
<dbReference type="NCBIfam" id="TIGR01463">
    <property type="entry name" value="mtaA_cmuA"/>
    <property type="match status" value="1"/>
</dbReference>
<organism evidence="8 9">
    <name type="scientific">Methanolobus chelungpuianus</name>
    <dbReference type="NCBI Taxonomy" id="502115"/>
    <lineage>
        <taxon>Archaea</taxon>
        <taxon>Methanobacteriati</taxon>
        <taxon>Methanobacteriota</taxon>
        <taxon>Stenosarchaea group</taxon>
        <taxon>Methanomicrobia</taxon>
        <taxon>Methanosarcinales</taxon>
        <taxon>Methanosarcinaceae</taxon>
        <taxon>Methanolobus</taxon>
    </lineage>
</organism>
<dbReference type="NCBIfam" id="NF004889">
    <property type="entry name" value="PRK06252.1"/>
    <property type="match status" value="1"/>
</dbReference>